<comment type="similarity">
    <text evidence="1">Belongs to the AdoMet synthetase 2 family.</text>
</comment>
<proteinExistence type="inferred from homology"/>
<dbReference type="AlphaFoldDB" id="A0A6J5C3X9"/>
<accession>A0A6J5C3X9</accession>
<evidence type="ECO:0000313" key="2">
    <source>
        <dbReference type="EMBL" id="CAB3724457.1"/>
    </source>
</evidence>
<dbReference type="Pfam" id="PF01941">
    <property type="entry name" value="AdoMet_Synthase"/>
    <property type="match status" value="1"/>
</dbReference>
<dbReference type="EC" id="2.5.1.6" evidence="2"/>
<organism evidence="2 3">
    <name type="scientific">Paraburkholderia phenoliruptrix</name>
    <dbReference type="NCBI Taxonomy" id="252970"/>
    <lineage>
        <taxon>Bacteria</taxon>
        <taxon>Pseudomonadati</taxon>
        <taxon>Pseudomonadota</taxon>
        <taxon>Betaproteobacteria</taxon>
        <taxon>Burkholderiales</taxon>
        <taxon>Burkholderiaceae</taxon>
        <taxon>Paraburkholderia</taxon>
    </lineage>
</organism>
<dbReference type="PANTHER" id="PTHR36697:SF1">
    <property type="entry name" value="S-ADENOSYLMETHIONINE SYNTHASE"/>
    <property type="match status" value="1"/>
</dbReference>
<sequence>MADILNSDDLRAEIPALGRDFKVMGKRAGDRMDITLAVAFIDRWVGDVADYFAVKARLVQRVQERLGQVCMLQINTLDDPCARDESSLYLTVTGLSAEQGDDGEVGRGNRVNGLITPYRPMSLEAAAGKNPAAHVGKLYNVLAHLLAQRILNETDGVTDVTVRLLSAIGSPINQPQLAAVDVRAPGGLSPEQRRGIQERVAQGLDELPMLTRQLVNGDIPVC</sequence>
<evidence type="ECO:0000256" key="1">
    <source>
        <dbReference type="ARBA" id="ARBA00006892"/>
    </source>
</evidence>
<dbReference type="InterPro" id="IPR027790">
    <property type="entry name" value="AdoMet_synthase_2_family"/>
</dbReference>
<reference evidence="2 3" key="1">
    <citation type="submission" date="2020-04" db="EMBL/GenBank/DDBJ databases">
        <authorList>
            <person name="De Canck E."/>
        </authorList>
    </citation>
    <scope>NUCLEOTIDE SEQUENCE [LARGE SCALE GENOMIC DNA]</scope>
    <source>
        <strain evidence="2 3">LMG 22037</strain>
    </source>
</reference>
<gene>
    <name evidence="2" type="primary">mat</name>
    <name evidence="2" type="ORF">LMG22037_05051</name>
</gene>
<dbReference type="RefSeq" id="WP_244142731.1">
    <property type="nucleotide sequence ID" value="NZ_CADFGL010000029.1"/>
</dbReference>
<dbReference type="EMBL" id="CADIKB010000032">
    <property type="protein sequence ID" value="CAB3724457.1"/>
    <property type="molecule type" value="Genomic_DNA"/>
</dbReference>
<dbReference type="InterPro" id="IPR042543">
    <property type="entry name" value="AdoMet_synthase_2"/>
</dbReference>
<dbReference type="Gene3D" id="3.30.300.340">
    <property type="entry name" value="S-adenosylmethionine synthetase, N-terminal domain"/>
    <property type="match status" value="1"/>
</dbReference>
<dbReference type="Gene3D" id="3.30.300.280">
    <property type="entry name" value="S-adenosylmethionine synthetase, C-terminal domain"/>
    <property type="match status" value="1"/>
</dbReference>
<dbReference type="GO" id="GO:0004478">
    <property type="term" value="F:methionine adenosyltransferase activity"/>
    <property type="evidence" value="ECO:0007669"/>
    <property type="project" value="UniProtKB-EC"/>
</dbReference>
<dbReference type="Proteomes" id="UP000494249">
    <property type="component" value="Unassembled WGS sequence"/>
</dbReference>
<protein>
    <submittedName>
        <fullName evidence="2">S-adenosylmethionine synthase</fullName>
        <ecNumber evidence="2">2.5.1.6</ecNumber>
    </submittedName>
</protein>
<dbReference type="InterPro" id="IPR042544">
    <property type="entry name" value="AdoMet_synthase_3"/>
</dbReference>
<keyword evidence="2" id="KW-0808">Transferase</keyword>
<evidence type="ECO:0000313" key="3">
    <source>
        <dbReference type="Proteomes" id="UP000494249"/>
    </source>
</evidence>
<dbReference type="PANTHER" id="PTHR36697">
    <property type="entry name" value="S-ADENOSYLMETHIONINE SYNTHASE"/>
    <property type="match status" value="1"/>
</dbReference>
<name>A0A6J5C3X9_9BURK</name>